<dbReference type="PANTHER" id="PTHR42895">
    <property type="entry name" value="IRON-SULFUR CLUSTER-BINDING PROTEIN-RELATED"/>
    <property type="match status" value="1"/>
</dbReference>
<evidence type="ECO:0000259" key="2">
    <source>
        <dbReference type="PROSITE" id="PS51379"/>
    </source>
</evidence>
<accession>A0A6F8SM71</accession>
<feature type="domain" description="4Fe-4S ferredoxin-type" evidence="2">
    <location>
        <begin position="4"/>
        <end position="33"/>
    </location>
</feature>
<proteinExistence type="predicted"/>
<keyword evidence="4" id="KW-1185">Reference proteome</keyword>
<dbReference type="PROSITE" id="PS51379">
    <property type="entry name" value="4FE4S_FER_2"/>
    <property type="match status" value="2"/>
</dbReference>
<sequence>MLRKIIHIDEDKCIGCGLCVDACHEGAIAMVDGKARLMRDDYCDGLGDCLPACPTDAISFVEREAAPYDEAAVAAHLAARNGGATACSVPAAAEHRSGCPGSAARTLIDDAPKPAPSPAHQGGCPGSRSRSLNGAPAPAAPVPAARTAAPAATGATDALSAVAAALPNRLAQWPCQIKLVPVQAPYYQGRGLLIAADCTAFACASFHERFMSGNVTIIGCPKLDEGSYTDKLAAIIAANDITSVTVARMEVPCCGGLERAAAEACAQSGKDIPFEVVTFAVNGDVIG</sequence>
<reference evidence="4" key="1">
    <citation type="journal article" date="2020" name="Microbiol. Resour. Announc.">
        <title>Complete Genome Sequence of Adlercreutzia sp. Strain 8CFCBH1, a Potent Producer of Equol, Isolated from Healthy Japanese Feces.</title>
        <authorList>
            <person name="Ogata Y."/>
            <person name="Sakamoto M."/>
            <person name="Ohkuma M."/>
            <person name="Hattori M."/>
            <person name="Suda W."/>
        </authorList>
    </citation>
    <scope>NUCLEOTIDE SEQUENCE [LARGE SCALE GENOMIC DNA]</scope>
    <source>
        <strain evidence="4">8CFCBH1</strain>
    </source>
</reference>
<dbReference type="Pfam" id="PF14697">
    <property type="entry name" value="Fer4_21"/>
    <property type="match status" value="1"/>
</dbReference>
<feature type="region of interest" description="Disordered" evidence="1">
    <location>
        <begin position="106"/>
        <end position="145"/>
    </location>
</feature>
<dbReference type="InterPro" id="IPR052911">
    <property type="entry name" value="Corrinoid_activation_enz"/>
</dbReference>
<dbReference type="Gene3D" id="3.30.70.20">
    <property type="match status" value="1"/>
</dbReference>
<name>A0A6F8SM71_9ACTN</name>
<reference evidence="4" key="2">
    <citation type="submission" date="2020-03" db="EMBL/GenBank/DDBJ databases">
        <title>Complete Genome Sequence of Adlercreutzia sp. strain 8CFCBH1 Producing Equol, Isolated from Healthy Japanese Feces.</title>
        <authorList>
            <person name="Ogata Y."/>
            <person name="Sakamoto M."/>
            <person name="Ohkuma M."/>
            <person name="Hattori M."/>
            <person name="Suda W."/>
        </authorList>
    </citation>
    <scope>NUCLEOTIDE SEQUENCE [LARGE SCALE GENOMIC DNA]</scope>
    <source>
        <strain evidence="4">8CFCBH1</strain>
    </source>
</reference>
<evidence type="ECO:0000256" key="1">
    <source>
        <dbReference type="SAM" id="MobiDB-lite"/>
    </source>
</evidence>
<dbReference type="AlphaFoldDB" id="A0A6F8SM71"/>
<dbReference type="InterPro" id="IPR017896">
    <property type="entry name" value="4Fe4S_Fe-S-bd"/>
</dbReference>
<dbReference type="Proteomes" id="UP000501727">
    <property type="component" value="Chromosome"/>
</dbReference>
<dbReference type="SUPFAM" id="SSF54862">
    <property type="entry name" value="4Fe-4S ferredoxins"/>
    <property type="match status" value="1"/>
</dbReference>
<dbReference type="RefSeq" id="WP_161127768.1">
    <property type="nucleotide sequence ID" value="NZ_AP022829.1"/>
</dbReference>
<dbReference type="EMBL" id="AP022829">
    <property type="protein sequence ID" value="BCA89368.1"/>
    <property type="molecule type" value="Genomic_DNA"/>
</dbReference>
<dbReference type="KEGG" id="ahat:ADCFC_19870"/>
<protein>
    <submittedName>
        <fullName evidence="3">4Fe-4S ferredoxin</fullName>
    </submittedName>
</protein>
<evidence type="ECO:0000313" key="3">
    <source>
        <dbReference type="EMBL" id="BCA89368.1"/>
    </source>
</evidence>
<feature type="domain" description="4Fe-4S ferredoxin-type" evidence="2">
    <location>
        <begin position="34"/>
        <end position="63"/>
    </location>
</feature>
<organism evidence="3 4">
    <name type="scientific">Adlercreutzia hattorii</name>
    <dbReference type="NCBI Taxonomy" id="2707299"/>
    <lineage>
        <taxon>Bacteria</taxon>
        <taxon>Bacillati</taxon>
        <taxon>Actinomycetota</taxon>
        <taxon>Coriobacteriia</taxon>
        <taxon>Eggerthellales</taxon>
        <taxon>Eggerthellaceae</taxon>
        <taxon>Adlercreutzia</taxon>
    </lineage>
</organism>
<evidence type="ECO:0000313" key="4">
    <source>
        <dbReference type="Proteomes" id="UP000501727"/>
    </source>
</evidence>
<gene>
    <name evidence="3" type="ORF">ADCFC_18650</name>
</gene>
<dbReference type="PANTHER" id="PTHR42895:SF1">
    <property type="entry name" value="IRON-SULFUR CLUSTER PROTEIN"/>
    <property type="match status" value="1"/>
</dbReference>